<proteinExistence type="predicted"/>
<dbReference type="VEuPathDB" id="TriTrypDB:TcBrA4_0012320"/>
<name>A0A2V2WFM6_TRYCR</name>
<gene>
    <name evidence="2" type="ORF">C3747_103g97</name>
</gene>
<dbReference type="VEuPathDB" id="TriTrypDB:TCDM_05955"/>
<dbReference type="Pfam" id="PF01676">
    <property type="entry name" value="Metalloenzyme"/>
    <property type="match status" value="1"/>
</dbReference>
<dbReference type="Gene3D" id="3.40.720.10">
    <property type="entry name" value="Alkaline Phosphatase, subunit A"/>
    <property type="match status" value="1"/>
</dbReference>
<dbReference type="VEuPathDB" id="TriTrypDB:C4B63_63g46"/>
<accession>A0A2V2WFM6</accession>
<dbReference type="VEuPathDB" id="TriTrypDB:C3747_103g97"/>
<dbReference type="PANTHER" id="PTHR31637:SF0">
    <property type="entry name" value="2,3-BISPHOSPHOGLYCERATE-INDEPENDENT PHOSPHOGLYCERATE MUTASE"/>
    <property type="match status" value="1"/>
</dbReference>
<dbReference type="InterPro" id="IPR005995">
    <property type="entry name" value="Pgm_bpd_ind"/>
</dbReference>
<dbReference type="GO" id="GO:0004619">
    <property type="term" value="F:phosphoglycerate mutase activity"/>
    <property type="evidence" value="ECO:0007669"/>
    <property type="project" value="InterPro"/>
</dbReference>
<dbReference type="VEuPathDB" id="TriTrypDB:Tc_MARK_6132"/>
<reference evidence="2 3" key="1">
    <citation type="journal article" date="2018" name="Microb. Genom.">
        <title>Expanding an expanded genome: long-read sequencing of Trypanosoma cruzi.</title>
        <authorList>
            <person name="Berna L."/>
            <person name="Rodriguez M."/>
            <person name="Chiribao M.L."/>
            <person name="Parodi-Talice A."/>
            <person name="Pita S."/>
            <person name="Rijo G."/>
            <person name="Alvarez-Valin F."/>
            <person name="Robello C."/>
        </authorList>
    </citation>
    <scope>NUCLEOTIDE SEQUENCE [LARGE SCALE GENOMIC DNA]</scope>
    <source>
        <strain evidence="2 3">TCC</strain>
    </source>
</reference>
<dbReference type="GO" id="GO:0030145">
    <property type="term" value="F:manganese ion binding"/>
    <property type="evidence" value="ECO:0007669"/>
    <property type="project" value="TreeGrafter"/>
</dbReference>
<comment type="caution">
    <text evidence="2">The sequence shown here is derived from an EMBL/GenBank/DDBJ whole genome shotgun (WGS) entry which is preliminary data.</text>
</comment>
<dbReference type="InterPro" id="IPR006124">
    <property type="entry name" value="Metalloenzyme"/>
</dbReference>
<dbReference type="VEuPathDB" id="TriTrypDB:BCY84_07479"/>
<evidence type="ECO:0000313" key="3">
    <source>
        <dbReference type="Proteomes" id="UP000246078"/>
    </source>
</evidence>
<dbReference type="InterPro" id="IPR017850">
    <property type="entry name" value="Alkaline_phosphatase_core_sf"/>
</dbReference>
<dbReference type="PANTHER" id="PTHR31637">
    <property type="entry name" value="2,3-BISPHOSPHOGLYCERATE-INDEPENDENT PHOSPHOGLYCERATE MUTASE"/>
    <property type="match status" value="1"/>
</dbReference>
<dbReference type="VEuPathDB" id="TriTrypDB:TcCLB.506247.330"/>
<dbReference type="GO" id="GO:0006007">
    <property type="term" value="P:glucose catabolic process"/>
    <property type="evidence" value="ECO:0007669"/>
    <property type="project" value="InterPro"/>
</dbReference>
<dbReference type="Proteomes" id="UP000246078">
    <property type="component" value="Unassembled WGS sequence"/>
</dbReference>
<evidence type="ECO:0000259" key="1">
    <source>
        <dbReference type="Pfam" id="PF01676"/>
    </source>
</evidence>
<dbReference type="SUPFAM" id="SSF53649">
    <property type="entry name" value="Alkaline phosphatase-like"/>
    <property type="match status" value="1"/>
</dbReference>
<dbReference type="EMBL" id="PRFC01000103">
    <property type="protein sequence ID" value="PWV07351.1"/>
    <property type="molecule type" value="Genomic_DNA"/>
</dbReference>
<dbReference type="VEuPathDB" id="TriTrypDB:TCSYLVIO_004608"/>
<organism evidence="2 3">
    <name type="scientific">Trypanosoma cruzi</name>
    <dbReference type="NCBI Taxonomy" id="5693"/>
    <lineage>
        <taxon>Eukaryota</taxon>
        <taxon>Discoba</taxon>
        <taxon>Euglenozoa</taxon>
        <taxon>Kinetoplastea</taxon>
        <taxon>Metakinetoplastina</taxon>
        <taxon>Trypanosomatida</taxon>
        <taxon>Trypanosomatidae</taxon>
        <taxon>Trypanosoma</taxon>
        <taxon>Schizotrypanum</taxon>
    </lineage>
</organism>
<evidence type="ECO:0000313" key="2">
    <source>
        <dbReference type="EMBL" id="PWV07351.1"/>
    </source>
</evidence>
<protein>
    <submittedName>
        <fullName evidence="2">Putative Metalloenzyme superfamily</fullName>
    </submittedName>
</protein>
<feature type="domain" description="Metalloenzyme" evidence="1">
    <location>
        <begin position="1"/>
        <end position="144"/>
    </location>
</feature>
<dbReference type="AlphaFoldDB" id="A0A2V2WFM6"/>
<dbReference type="VEuPathDB" id="TriTrypDB:ECC02_000434"/>
<dbReference type="VEuPathDB" id="TriTrypDB:TcG_04860"/>
<sequence>MKSKEITEAAIEALKSGKYDVVRINFPNGDMVGHTGDLAATVTAVEAVDASLQRLKEAVDAVNGVFLITADHGNSDDMAQRDKKGKPILGNDGKVLPLTSAYTSAPVPVFIGGAGLDARVQMRTGLPKAGLANVTATFLNLMGFTAPTDYEHHSLK</sequence>